<feature type="region of interest" description="Disordered" evidence="1">
    <location>
        <begin position="121"/>
        <end position="148"/>
    </location>
</feature>
<gene>
    <name evidence="2" type="ORF">CV102_15740</name>
</gene>
<dbReference type="OrthoDB" id="202842at2157"/>
<evidence type="ECO:0000313" key="2">
    <source>
        <dbReference type="EMBL" id="TYL37788.1"/>
    </source>
</evidence>
<dbReference type="InterPro" id="IPR006311">
    <property type="entry name" value="TAT_signal"/>
</dbReference>
<feature type="region of interest" description="Disordered" evidence="1">
    <location>
        <begin position="478"/>
        <end position="523"/>
    </location>
</feature>
<accession>A0A8J8Q3I1</accession>
<organism evidence="2 3">
    <name type="scientific">Natronococcus pandeyae</name>
    <dbReference type="NCBI Taxonomy" id="2055836"/>
    <lineage>
        <taxon>Archaea</taxon>
        <taxon>Methanobacteriati</taxon>
        <taxon>Methanobacteriota</taxon>
        <taxon>Stenosarchaea group</taxon>
        <taxon>Halobacteria</taxon>
        <taxon>Halobacteriales</taxon>
        <taxon>Natrialbaceae</taxon>
        <taxon>Natronococcus</taxon>
    </lineage>
</organism>
<comment type="caution">
    <text evidence="2">The sequence shown here is derived from an EMBL/GenBank/DDBJ whole genome shotgun (WGS) entry which is preliminary data.</text>
</comment>
<protein>
    <submittedName>
        <fullName evidence="2">Uncharacterized protein</fullName>
    </submittedName>
</protein>
<dbReference type="PROSITE" id="PS51318">
    <property type="entry name" value="TAT"/>
    <property type="match status" value="1"/>
</dbReference>
<dbReference type="EMBL" id="PHNJ01000008">
    <property type="protein sequence ID" value="TYL37788.1"/>
    <property type="molecule type" value="Genomic_DNA"/>
</dbReference>
<name>A0A8J8Q3I1_9EURY</name>
<dbReference type="RefSeq" id="WP_148858954.1">
    <property type="nucleotide sequence ID" value="NZ_PHNJ01000008.1"/>
</dbReference>
<keyword evidence="3" id="KW-1185">Reference proteome</keyword>
<dbReference type="Proteomes" id="UP000766904">
    <property type="component" value="Unassembled WGS sequence"/>
</dbReference>
<evidence type="ECO:0000256" key="1">
    <source>
        <dbReference type="SAM" id="MobiDB-lite"/>
    </source>
</evidence>
<reference evidence="2" key="1">
    <citation type="submission" date="2017-11" db="EMBL/GenBank/DDBJ databases">
        <authorList>
            <person name="Kajale S.C."/>
            <person name="Sharma A."/>
        </authorList>
    </citation>
    <scope>NUCLEOTIDE SEQUENCE</scope>
    <source>
        <strain evidence="2">LS1_42</strain>
    </source>
</reference>
<feature type="compositionally biased region" description="Polar residues" evidence="1">
    <location>
        <begin position="122"/>
        <end position="136"/>
    </location>
</feature>
<sequence length="523" mass="55638">MAEDHENHGEMKRRGYLKGIAATGLGVGALGATAGTTHADSDETHDGEVHDVGCDDVYLIFGADSSEDDLDSWVDNHEGEITAGSEESAAQVIQYQDVSQLNVNQQGNAISIAIDGGEAAAVQQSDQDNSNTQEGSAESIAVDEEMNSETFNNVGNAYIVFAEETGYREFNGWVVSEDTYQSEQFAQATIEQSQEVDQLNYSSQSTAVAIAEGGSETEAYQQSAQTNENYQHAEAAAVNIGDADDQEAEASVEQSQEVSQFNVSDQGVAIAIAVGDGSVAEAYQVSSQFNHNEQVADATAINFDWTSADQVTANADMTGELSDEKMKRTDDGSSQSNVQEASADITQVQSVGQENISLQNAAIAVGLDESTATARQESYQANFNAQVASAEGLNVEDSHCSATAVVNGEDTNGDESWALAYENGNGSAQQVAAAEIDQLQFVEQLNVNEQQGAIAYATDDGDAVAEQLNFQLNRNVQVADASAVSEGAGDKKDKKKGKDDEKDNKKDEKKGKDGKKEEKEKKN</sequence>
<feature type="compositionally biased region" description="Basic and acidic residues" evidence="1">
    <location>
        <begin position="488"/>
        <end position="523"/>
    </location>
</feature>
<evidence type="ECO:0000313" key="3">
    <source>
        <dbReference type="Proteomes" id="UP000766904"/>
    </source>
</evidence>
<dbReference type="AlphaFoldDB" id="A0A8J8Q3I1"/>
<proteinExistence type="predicted"/>